<dbReference type="AlphaFoldDB" id="W7HX50"/>
<evidence type="ECO:0000256" key="1">
    <source>
        <dbReference type="SAM" id="MobiDB-lite"/>
    </source>
</evidence>
<dbReference type="Proteomes" id="UP000024837">
    <property type="component" value="Unassembled WGS sequence"/>
</dbReference>
<evidence type="ECO:0000313" key="3">
    <source>
        <dbReference type="Proteomes" id="UP000024837"/>
    </source>
</evidence>
<feature type="compositionally biased region" description="Basic and acidic residues" evidence="1">
    <location>
        <begin position="98"/>
        <end position="117"/>
    </location>
</feature>
<dbReference type="HOGENOM" id="CLU_042550_0_0_1"/>
<dbReference type="EMBL" id="KI966436">
    <property type="protein sequence ID" value="EWC44682.1"/>
    <property type="molecule type" value="Genomic_DNA"/>
</dbReference>
<evidence type="ECO:0008006" key="4">
    <source>
        <dbReference type="Google" id="ProtNLM"/>
    </source>
</evidence>
<feature type="compositionally biased region" description="Basic and acidic residues" evidence="1">
    <location>
        <begin position="70"/>
        <end position="79"/>
    </location>
</feature>
<evidence type="ECO:0000313" key="2">
    <source>
        <dbReference type="EMBL" id="EWC44682.1"/>
    </source>
</evidence>
<name>W7HX50_9PEZI</name>
<feature type="region of interest" description="Disordered" evidence="1">
    <location>
        <begin position="1"/>
        <end position="24"/>
    </location>
</feature>
<sequence>MAQVYGEIRVAPQRPNRNAMMPEPRAFIDYERELQASTYDLDGRSASDYDEDRLGSGSEYSDDDDDDDDDWHRGEDHNGNNDGGNHNDEDEEEEEEQQRESEADEQSHDQGQEQDRDPEPEDQQDDEDEDEDPKEDDEPGPKLVGQEKWMFEHEKRMLQQEQRMLAHHQRMLAQDQRAFAHESKMIKQERWINDQRQKLFHDEERILDLSERLMHEEQRMSERQSAVNDRAAALDRRLAELSSRITTLKDARIKTRERNRLTILNLPVEVQISILQHLPWQYHLYCFQVFPMWREIPVLADSQPQRYHVSEHNYCPRMHKLGADSGWELVVQDGRLESATYVVDLNKGVEGAPPSPDRRNSYMMMMGMGRRKSAEAISTTVDLMKSAILEDPLFWEQPAYPDKEITEIDSLSFQIGACDNGYEALFMQQDEEQKDVSFNFPFEEHPELRDMQIIEFLDWVAAWVSRVDVLKKYRRITMGLSFRDLVGRGFTMLFHDLS</sequence>
<feature type="region of interest" description="Disordered" evidence="1">
    <location>
        <begin position="38"/>
        <end position="146"/>
    </location>
</feature>
<feature type="compositionally biased region" description="Acidic residues" evidence="1">
    <location>
        <begin position="60"/>
        <end position="69"/>
    </location>
</feature>
<protein>
    <recommendedName>
        <fullName evidence="4">F-box domain-containing protein</fullName>
    </recommendedName>
</protein>
<feature type="compositionally biased region" description="Acidic residues" evidence="1">
    <location>
        <begin position="88"/>
        <end position="97"/>
    </location>
</feature>
<dbReference type="OrthoDB" id="5328044at2759"/>
<accession>W7HX50</accession>
<keyword evidence="3" id="KW-1185">Reference proteome</keyword>
<organism evidence="2 3">
    <name type="scientific">Drechslerella stenobrocha 248</name>
    <dbReference type="NCBI Taxonomy" id="1043628"/>
    <lineage>
        <taxon>Eukaryota</taxon>
        <taxon>Fungi</taxon>
        <taxon>Dikarya</taxon>
        <taxon>Ascomycota</taxon>
        <taxon>Pezizomycotina</taxon>
        <taxon>Orbiliomycetes</taxon>
        <taxon>Orbiliales</taxon>
        <taxon>Orbiliaceae</taxon>
        <taxon>Drechslerella</taxon>
    </lineage>
</organism>
<proteinExistence type="predicted"/>
<gene>
    <name evidence="2" type="ORF">DRE_06578</name>
</gene>
<feature type="compositionally biased region" description="Acidic residues" evidence="1">
    <location>
        <begin position="118"/>
        <end position="138"/>
    </location>
</feature>
<reference evidence="2 3" key="1">
    <citation type="submission" date="2013-05" db="EMBL/GenBank/DDBJ databases">
        <title>Drechslerella stenobrocha genome reveals carnivorous origination and mechanical trapping mechanism of predatory fungi.</title>
        <authorList>
            <person name="Liu X."/>
            <person name="Zhang W."/>
            <person name="Liu K."/>
        </authorList>
    </citation>
    <scope>NUCLEOTIDE SEQUENCE [LARGE SCALE GENOMIC DNA]</scope>
    <source>
        <strain evidence="2 3">248</strain>
    </source>
</reference>